<evidence type="ECO:0000313" key="1">
    <source>
        <dbReference type="EMBL" id="KKL82277.1"/>
    </source>
</evidence>
<dbReference type="AlphaFoldDB" id="A0A0F9I4K1"/>
<proteinExistence type="predicted"/>
<dbReference type="EMBL" id="LAZR01022317">
    <property type="protein sequence ID" value="KKL82277.1"/>
    <property type="molecule type" value="Genomic_DNA"/>
</dbReference>
<sequence>MERNILFMSIAVKHNFTPIKAIYTALSDFSQELDSYSILLEKKLENIEINKKSSDSEDEFILFPGRLIRLKNEVCKHHNIPLIKNGTNDRTIYTSEGQSYKDFKLQRYRCEKCGEYKPNYGDFIPEYANYQEEVKVKARHYYYLGNTPGEVRDLFRVNGTCVPSESSIRNWIRMAAEPIQDVVMNTKLPVSGYFGFDEIHTRANGEKTYILSLVDLWDGFYVNAEFSSERDTGSIKRFFSSSKRQGKIKFKGLVLDDSNTFGEIFKNRGFNYIKVQHCQAHLKRTLMKRYMKLLD</sequence>
<protein>
    <submittedName>
        <fullName evidence="1">Uncharacterized protein</fullName>
    </submittedName>
</protein>
<organism evidence="1">
    <name type="scientific">marine sediment metagenome</name>
    <dbReference type="NCBI Taxonomy" id="412755"/>
    <lineage>
        <taxon>unclassified sequences</taxon>
        <taxon>metagenomes</taxon>
        <taxon>ecological metagenomes</taxon>
    </lineage>
</organism>
<reference evidence="1" key="1">
    <citation type="journal article" date="2015" name="Nature">
        <title>Complex archaea that bridge the gap between prokaryotes and eukaryotes.</title>
        <authorList>
            <person name="Spang A."/>
            <person name="Saw J.H."/>
            <person name="Jorgensen S.L."/>
            <person name="Zaremba-Niedzwiedzka K."/>
            <person name="Martijn J."/>
            <person name="Lind A.E."/>
            <person name="van Eijk R."/>
            <person name="Schleper C."/>
            <person name="Guy L."/>
            <person name="Ettema T.J."/>
        </authorList>
    </citation>
    <scope>NUCLEOTIDE SEQUENCE</scope>
</reference>
<comment type="caution">
    <text evidence="1">The sequence shown here is derived from an EMBL/GenBank/DDBJ whole genome shotgun (WGS) entry which is preliminary data.</text>
</comment>
<accession>A0A0F9I4K1</accession>
<name>A0A0F9I4K1_9ZZZZ</name>
<gene>
    <name evidence="1" type="ORF">LCGC14_1986390</name>
</gene>